<organism evidence="7 8">
    <name type="scientific">Sphingomicrobium lutaoense</name>
    <dbReference type="NCBI Taxonomy" id="515949"/>
    <lineage>
        <taxon>Bacteria</taxon>
        <taxon>Pseudomonadati</taxon>
        <taxon>Pseudomonadota</taxon>
        <taxon>Alphaproteobacteria</taxon>
        <taxon>Sphingomonadales</taxon>
        <taxon>Sphingomonadaceae</taxon>
        <taxon>Sphingomicrobium</taxon>
    </lineage>
</organism>
<dbReference type="PANTHER" id="PTHR21716:SF62">
    <property type="entry name" value="TRANSPORT PROTEIN YDBI-RELATED"/>
    <property type="match status" value="1"/>
</dbReference>
<evidence type="ECO:0000256" key="5">
    <source>
        <dbReference type="ARBA" id="ARBA00023136"/>
    </source>
</evidence>
<dbReference type="GO" id="GO:0055085">
    <property type="term" value="P:transmembrane transport"/>
    <property type="evidence" value="ECO:0007669"/>
    <property type="project" value="TreeGrafter"/>
</dbReference>
<evidence type="ECO:0000313" key="8">
    <source>
        <dbReference type="Proteomes" id="UP000578569"/>
    </source>
</evidence>
<dbReference type="PANTHER" id="PTHR21716">
    <property type="entry name" value="TRANSMEMBRANE PROTEIN"/>
    <property type="match status" value="1"/>
</dbReference>
<dbReference type="InterPro" id="IPR002549">
    <property type="entry name" value="AI-2E-like"/>
</dbReference>
<keyword evidence="4 6" id="KW-1133">Transmembrane helix</keyword>
<protein>
    <submittedName>
        <fullName evidence="7">Putative PurR-regulated permease PerM</fullName>
    </submittedName>
</protein>
<evidence type="ECO:0000256" key="6">
    <source>
        <dbReference type="SAM" id="Phobius"/>
    </source>
</evidence>
<feature type="transmembrane region" description="Helical" evidence="6">
    <location>
        <begin position="212"/>
        <end position="235"/>
    </location>
</feature>
<accession>A0A839Z365</accession>
<reference evidence="7 8" key="1">
    <citation type="submission" date="2020-08" db="EMBL/GenBank/DDBJ databases">
        <title>Genomic Encyclopedia of Type Strains, Phase IV (KMG-IV): sequencing the most valuable type-strain genomes for metagenomic binning, comparative biology and taxonomic classification.</title>
        <authorList>
            <person name="Goeker M."/>
        </authorList>
    </citation>
    <scope>NUCLEOTIDE SEQUENCE [LARGE SCALE GENOMIC DNA]</scope>
    <source>
        <strain evidence="7 8">DSM 24194</strain>
    </source>
</reference>
<evidence type="ECO:0000256" key="3">
    <source>
        <dbReference type="ARBA" id="ARBA00022692"/>
    </source>
</evidence>
<comment type="caution">
    <text evidence="7">The sequence shown here is derived from an EMBL/GenBank/DDBJ whole genome shotgun (WGS) entry which is preliminary data.</text>
</comment>
<comment type="similarity">
    <text evidence="2">Belongs to the autoinducer-2 exporter (AI-2E) (TC 2.A.86) family.</text>
</comment>
<evidence type="ECO:0000256" key="4">
    <source>
        <dbReference type="ARBA" id="ARBA00022989"/>
    </source>
</evidence>
<keyword evidence="8" id="KW-1185">Reference proteome</keyword>
<feature type="transmembrane region" description="Helical" evidence="6">
    <location>
        <begin position="279"/>
        <end position="301"/>
    </location>
</feature>
<dbReference type="Proteomes" id="UP000578569">
    <property type="component" value="Unassembled WGS sequence"/>
</dbReference>
<sequence>MASHDYEPGPTEISDPRLRFEVQRAGIWIGMVLLAALVVVLAAPLLLIIGGMVFAVLLDGGTRLLGRWLPIGRGWRLALVILAALLFIGWTIWYSGTQLVNQFALLRDTVTAQADRLLDWLSANGLFPDANLSAISGQLFASIGRVTSVLGTAIGALTAAILIFVIGIFIAIEPKIYDRGVAWMVPMAHREKFFEISDRVGFALRRLLAGRILGMVIEGIFTYVMLAHVGTWFGIAPVPLAAVLGLLTGLLAFIPNIGAIISGILMVAVGFSAGTEPGLWAIFVYFFVQNFDGYVIIPLIAKKTVDLAPALVLAAQLLMGTLFGFLGLLLADPIVAAIKTTLEEISKRKEEAEPAPPPPED</sequence>
<gene>
    <name evidence="7" type="ORF">FHS50_002050</name>
</gene>
<name>A0A839Z365_9SPHN</name>
<dbReference type="RefSeq" id="WP_183934332.1">
    <property type="nucleotide sequence ID" value="NZ_JACICF010000002.1"/>
</dbReference>
<feature type="transmembrane region" description="Helical" evidence="6">
    <location>
        <begin position="77"/>
        <end position="96"/>
    </location>
</feature>
<dbReference type="AlphaFoldDB" id="A0A839Z365"/>
<comment type="subcellular location">
    <subcellularLocation>
        <location evidence="1">Membrane</location>
        <topology evidence="1">Multi-pass membrane protein</topology>
    </subcellularLocation>
</comment>
<keyword evidence="3 6" id="KW-0812">Transmembrane</keyword>
<dbReference type="Pfam" id="PF01594">
    <property type="entry name" value="AI-2E_transport"/>
    <property type="match status" value="1"/>
</dbReference>
<feature type="transmembrane region" description="Helical" evidence="6">
    <location>
        <begin position="307"/>
        <end position="331"/>
    </location>
</feature>
<dbReference type="GO" id="GO:0016020">
    <property type="term" value="C:membrane"/>
    <property type="evidence" value="ECO:0007669"/>
    <property type="project" value="UniProtKB-SubCell"/>
</dbReference>
<feature type="transmembrane region" description="Helical" evidence="6">
    <location>
        <begin position="149"/>
        <end position="172"/>
    </location>
</feature>
<evidence type="ECO:0000313" key="7">
    <source>
        <dbReference type="EMBL" id="MBB3764988.1"/>
    </source>
</evidence>
<dbReference type="EMBL" id="JACICF010000002">
    <property type="protein sequence ID" value="MBB3764988.1"/>
    <property type="molecule type" value="Genomic_DNA"/>
</dbReference>
<proteinExistence type="inferred from homology"/>
<evidence type="ECO:0000256" key="2">
    <source>
        <dbReference type="ARBA" id="ARBA00009773"/>
    </source>
</evidence>
<feature type="transmembrane region" description="Helical" evidence="6">
    <location>
        <begin position="27"/>
        <end position="57"/>
    </location>
</feature>
<evidence type="ECO:0000256" key="1">
    <source>
        <dbReference type="ARBA" id="ARBA00004141"/>
    </source>
</evidence>
<feature type="transmembrane region" description="Helical" evidence="6">
    <location>
        <begin position="241"/>
        <end position="267"/>
    </location>
</feature>
<keyword evidence="5 6" id="KW-0472">Membrane</keyword>